<comment type="function">
    <text evidence="1">Required for the transposition of the insertion element.</text>
</comment>
<evidence type="ECO:0000313" key="7">
    <source>
        <dbReference type="EMBL" id="CAB5505760.1"/>
    </source>
</evidence>
<evidence type="ECO:0000256" key="3">
    <source>
        <dbReference type="ARBA" id="ARBA00022578"/>
    </source>
</evidence>
<organism evidence="6 8">
    <name type="scientific">Bathymodiolus thermophilus thioautotrophic gill symbiont</name>
    <dbReference type="NCBI Taxonomy" id="2360"/>
    <lineage>
        <taxon>Bacteria</taxon>
        <taxon>Pseudomonadati</taxon>
        <taxon>Pseudomonadota</taxon>
        <taxon>Gammaproteobacteria</taxon>
        <taxon>sulfur-oxidizing symbionts</taxon>
    </lineage>
</organism>
<dbReference type="Pfam" id="PF00872">
    <property type="entry name" value="Transposase_mut"/>
    <property type="match status" value="1"/>
</dbReference>
<evidence type="ECO:0000256" key="5">
    <source>
        <dbReference type="ARBA" id="ARBA00023172"/>
    </source>
</evidence>
<keyword evidence="4" id="KW-0238">DNA-binding</keyword>
<reference evidence="6 8" key="1">
    <citation type="submission" date="2020-05" db="EMBL/GenBank/DDBJ databases">
        <authorList>
            <person name="Petersen J."/>
            <person name="Sayavedra L."/>
        </authorList>
    </citation>
    <scope>NUCLEOTIDE SEQUENCE [LARGE SCALE GENOMIC DNA]</scope>
    <source>
        <strain evidence="6">B azoricus SOX ET2 1586I</strain>
    </source>
</reference>
<dbReference type="InterPro" id="IPR001207">
    <property type="entry name" value="Transposase_mutator"/>
</dbReference>
<keyword evidence="5" id="KW-0233">DNA recombination</keyword>
<comment type="caution">
    <text evidence="6">The sequence shown here is derived from an EMBL/GenBank/DDBJ whole genome shotgun (WGS) entry which is preliminary data.</text>
</comment>
<gene>
    <name evidence="6" type="ORF">AZO1586I_1276</name>
    <name evidence="7" type="ORF">AZO1586I_1507</name>
</gene>
<keyword evidence="3" id="KW-0815">Transposition</keyword>
<comment type="similarity">
    <text evidence="2">Belongs to the transposase mutator family.</text>
</comment>
<evidence type="ECO:0000256" key="4">
    <source>
        <dbReference type="ARBA" id="ARBA00023125"/>
    </source>
</evidence>
<evidence type="ECO:0000313" key="6">
    <source>
        <dbReference type="EMBL" id="CAB5504380.1"/>
    </source>
</evidence>
<protein>
    <recommendedName>
        <fullName evidence="9">Transposase</fullName>
    </recommendedName>
</protein>
<evidence type="ECO:0000256" key="2">
    <source>
        <dbReference type="ARBA" id="ARBA00010961"/>
    </source>
</evidence>
<name>A0ABM8M9L6_9GAMM</name>
<keyword evidence="8" id="KW-1185">Reference proteome</keyword>
<sequence>MIERLNQSVKQRTKVAKIFANEDSCLRLVSAVVMEISDEWQSSKAYLSLSDDEFLD</sequence>
<proteinExistence type="inferred from homology"/>
<evidence type="ECO:0008006" key="9">
    <source>
        <dbReference type="Google" id="ProtNLM"/>
    </source>
</evidence>
<evidence type="ECO:0000256" key="1">
    <source>
        <dbReference type="ARBA" id="ARBA00002190"/>
    </source>
</evidence>
<accession>A0ABM8M9L6</accession>
<evidence type="ECO:0000313" key="8">
    <source>
        <dbReference type="Proteomes" id="UP000626656"/>
    </source>
</evidence>
<dbReference type="EMBL" id="CAHJWF010000270">
    <property type="protein sequence ID" value="CAB5504380.1"/>
    <property type="molecule type" value="Genomic_DNA"/>
</dbReference>
<dbReference type="Proteomes" id="UP000626656">
    <property type="component" value="Unassembled WGS sequence"/>
</dbReference>
<dbReference type="EMBL" id="CAHJWF010000305">
    <property type="protein sequence ID" value="CAB5505760.1"/>
    <property type="molecule type" value="Genomic_DNA"/>
</dbReference>